<dbReference type="InterPro" id="IPR051679">
    <property type="entry name" value="DASS-Related_Transporters"/>
</dbReference>
<proteinExistence type="predicted"/>
<comment type="subcellular location">
    <subcellularLocation>
        <location evidence="1">Membrane</location>
        <topology evidence="1">Multi-pass membrane protein</topology>
    </subcellularLocation>
</comment>
<feature type="transmembrane region" description="Helical" evidence="7">
    <location>
        <begin position="452"/>
        <end position="475"/>
    </location>
</feature>
<dbReference type="GO" id="GO:0005886">
    <property type="term" value="C:plasma membrane"/>
    <property type="evidence" value="ECO:0007669"/>
    <property type="project" value="TreeGrafter"/>
</dbReference>
<organism evidence="9">
    <name type="scientific">marine metagenome</name>
    <dbReference type="NCBI Taxonomy" id="408172"/>
    <lineage>
        <taxon>unclassified sequences</taxon>
        <taxon>metagenomes</taxon>
        <taxon>ecological metagenomes</taxon>
    </lineage>
</organism>
<dbReference type="GO" id="GO:0006813">
    <property type="term" value="P:potassium ion transport"/>
    <property type="evidence" value="ECO:0007669"/>
    <property type="project" value="InterPro"/>
</dbReference>
<evidence type="ECO:0000256" key="7">
    <source>
        <dbReference type="SAM" id="Phobius"/>
    </source>
</evidence>
<evidence type="ECO:0000259" key="8">
    <source>
        <dbReference type="PROSITE" id="PS51202"/>
    </source>
</evidence>
<dbReference type="GO" id="GO:0008324">
    <property type="term" value="F:monoatomic cation transmembrane transporter activity"/>
    <property type="evidence" value="ECO:0007669"/>
    <property type="project" value="InterPro"/>
</dbReference>
<dbReference type="PANTHER" id="PTHR43652:SF2">
    <property type="entry name" value="BASIC AMINO ACID ANTIPORTER YFCC-RELATED"/>
    <property type="match status" value="1"/>
</dbReference>
<keyword evidence="2" id="KW-0813">Transport</keyword>
<keyword evidence="4" id="KW-0677">Repeat</keyword>
<gene>
    <name evidence="9" type="ORF">METZ01_LOCUS107479</name>
</gene>
<evidence type="ECO:0000256" key="3">
    <source>
        <dbReference type="ARBA" id="ARBA00022692"/>
    </source>
</evidence>
<feature type="transmembrane region" description="Helical" evidence="7">
    <location>
        <begin position="51"/>
        <end position="70"/>
    </location>
</feature>
<feature type="domain" description="RCK C-terminal" evidence="8">
    <location>
        <begin position="208"/>
        <end position="296"/>
    </location>
</feature>
<dbReference type="InterPro" id="IPR036721">
    <property type="entry name" value="RCK_C_sf"/>
</dbReference>
<protein>
    <recommendedName>
        <fullName evidence="8">RCK C-terminal domain-containing protein</fullName>
    </recommendedName>
</protein>
<dbReference type="InterPro" id="IPR006037">
    <property type="entry name" value="RCK_C"/>
</dbReference>
<name>A0A381WQ49_9ZZZZ</name>
<dbReference type="InterPro" id="IPR004680">
    <property type="entry name" value="Cit_transptr-like_dom"/>
</dbReference>
<feature type="transmembrane region" description="Helical" evidence="7">
    <location>
        <begin position="97"/>
        <end position="119"/>
    </location>
</feature>
<feature type="transmembrane region" description="Helical" evidence="7">
    <location>
        <begin position="536"/>
        <end position="555"/>
    </location>
</feature>
<reference evidence="9" key="1">
    <citation type="submission" date="2018-05" db="EMBL/GenBank/DDBJ databases">
        <authorList>
            <person name="Lanie J.A."/>
            <person name="Ng W.-L."/>
            <person name="Kazmierczak K.M."/>
            <person name="Andrzejewski T.M."/>
            <person name="Davidsen T.M."/>
            <person name="Wayne K.J."/>
            <person name="Tettelin H."/>
            <person name="Glass J.I."/>
            <person name="Rusch D."/>
            <person name="Podicherti R."/>
            <person name="Tsui H.-C.T."/>
            <person name="Winkler M.E."/>
        </authorList>
    </citation>
    <scope>NUCLEOTIDE SEQUENCE</scope>
</reference>
<evidence type="ECO:0000256" key="6">
    <source>
        <dbReference type="ARBA" id="ARBA00023136"/>
    </source>
</evidence>
<feature type="transmembrane region" description="Helical" evidence="7">
    <location>
        <begin position="6"/>
        <end position="39"/>
    </location>
</feature>
<evidence type="ECO:0000256" key="5">
    <source>
        <dbReference type="ARBA" id="ARBA00022989"/>
    </source>
</evidence>
<evidence type="ECO:0000313" key="9">
    <source>
        <dbReference type="EMBL" id="SVA54625.1"/>
    </source>
</evidence>
<keyword evidence="3 7" id="KW-0812">Transmembrane</keyword>
<dbReference type="SUPFAM" id="SSF116726">
    <property type="entry name" value="TrkA C-terminal domain-like"/>
    <property type="match status" value="2"/>
</dbReference>
<dbReference type="Gene3D" id="3.30.70.1450">
    <property type="entry name" value="Regulator of K+ conductance, C-terminal domain"/>
    <property type="match status" value="2"/>
</dbReference>
<dbReference type="InterPro" id="IPR031312">
    <property type="entry name" value="Na/sul_symport_CS"/>
</dbReference>
<dbReference type="PROSITE" id="PS51202">
    <property type="entry name" value="RCK_C"/>
    <property type="match status" value="2"/>
</dbReference>
<dbReference type="Pfam" id="PF03600">
    <property type="entry name" value="CitMHS"/>
    <property type="match status" value="1"/>
</dbReference>
<dbReference type="PROSITE" id="PS01271">
    <property type="entry name" value="NA_SULFATE"/>
    <property type="match status" value="1"/>
</dbReference>
<dbReference type="AlphaFoldDB" id="A0A381WQ49"/>
<feature type="transmembrane region" description="Helical" evidence="7">
    <location>
        <begin position="422"/>
        <end position="440"/>
    </location>
</feature>
<evidence type="ECO:0000256" key="4">
    <source>
        <dbReference type="ARBA" id="ARBA00022737"/>
    </source>
</evidence>
<feature type="transmembrane region" description="Helical" evidence="7">
    <location>
        <begin position="400"/>
        <end position="416"/>
    </location>
</feature>
<dbReference type="Pfam" id="PF02080">
    <property type="entry name" value="TrkA_C"/>
    <property type="match status" value="2"/>
</dbReference>
<feature type="transmembrane region" description="Helical" evidence="7">
    <location>
        <begin position="179"/>
        <end position="198"/>
    </location>
</feature>
<dbReference type="PANTHER" id="PTHR43652">
    <property type="entry name" value="BASIC AMINO ACID ANTIPORTER YFCC-RELATED"/>
    <property type="match status" value="1"/>
</dbReference>
<evidence type="ECO:0000256" key="2">
    <source>
        <dbReference type="ARBA" id="ARBA00022448"/>
    </source>
</evidence>
<dbReference type="EMBL" id="UINC01012517">
    <property type="protein sequence ID" value="SVA54625.1"/>
    <property type="molecule type" value="Genomic_DNA"/>
</dbReference>
<accession>A0A381WQ49</accession>
<keyword evidence="5 7" id="KW-1133">Transmembrane helix</keyword>
<feature type="transmembrane region" description="Helical" evidence="7">
    <location>
        <begin position="140"/>
        <end position="159"/>
    </location>
</feature>
<keyword evidence="6 7" id="KW-0472">Membrane</keyword>
<evidence type="ECO:0000256" key="1">
    <source>
        <dbReference type="ARBA" id="ARBA00004141"/>
    </source>
</evidence>
<feature type="transmembrane region" description="Helical" evidence="7">
    <location>
        <begin position="495"/>
        <end position="524"/>
    </location>
</feature>
<sequence>MTPDIAIVIGLLALGFILFVTEIFSIDVTAMILLSILFLFGYLTPEQAISGFSNPAVLTIAFLFILSHALQKTGILEYLVIRINKIADRSRLLGRAVYLFTIGLASAVVNNTAVVAIFMPVTIRLAHKYKLSPSKMLIPLSYAAILGGTLTLVGTSTNLLVNSIYVSEPNVEPMGMFEFARYGVILMSIGLLYILFIAPKLLPSRTVTSSLTKSYHLGGYLTEMKITEESPLVGTSCFDRGINKHYDVMVLDILRDEKMITSNIRQTTLKAGDILFVRGTLDNFLSMKEVEKITLLTDEKLTQQELEKQDNVLVECLLTEKSDLVGHSLMTSNFRRRFGTFILAIRREGTIFRKKVAHVVLQAFDTFLVYGPSNKINELSKGGDFIVLGEVKAKLRKKRFWWMSIVVVLGGIGLAAAGIMPIMSGAMIGVVLLLAIKVITPQEGYQSIHWQVIVLIAALIPVGIVIESSGAAEWLGGFISTAARMAPIEWQAHTLLALIYLITMILTEVSSNAATAIIMTPIALAVTQQMDFEPRAFIFAVAFAASASFITPVGYQTNLMVYGPGGYKFSDYIRVGFPLALVFWITAIYFLPILWPI</sequence>
<feature type="domain" description="RCK C-terminal" evidence="8">
    <location>
        <begin position="301"/>
        <end position="385"/>
    </location>
</feature>
<feature type="transmembrane region" description="Helical" evidence="7">
    <location>
        <begin position="575"/>
        <end position="595"/>
    </location>
</feature>